<proteinExistence type="predicted"/>
<name>Q2LWY0_SYNAS</name>
<dbReference type="HOGENOM" id="CLU_993508_0_0_7"/>
<dbReference type="AlphaFoldDB" id="Q2LWY0"/>
<gene>
    <name evidence="1" type="ORF">SYN_00301</name>
</gene>
<dbReference type="STRING" id="56780.SYN_00301"/>
<accession>Q2LWY0</accession>
<dbReference type="KEGG" id="sat:SYN_00301"/>
<dbReference type="Proteomes" id="UP000001933">
    <property type="component" value="Chromosome"/>
</dbReference>
<dbReference type="OrthoDB" id="148580at2"/>
<evidence type="ECO:0000313" key="1">
    <source>
        <dbReference type="EMBL" id="ABC78588.1"/>
    </source>
</evidence>
<reference evidence="1 2" key="1">
    <citation type="journal article" date="2007" name="Proc. Natl. Acad. Sci. U.S.A.">
        <title>The genome of Syntrophus aciditrophicus: life at the thermodynamic limit of microbial growth.</title>
        <authorList>
            <person name="McInerney M.J."/>
            <person name="Rohlin L."/>
            <person name="Mouttaki H."/>
            <person name="Kim U."/>
            <person name="Krupp R.S."/>
            <person name="Rios-Hernandez L."/>
            <person name="Sieber J."/>
            <person name="Struchtemeyer C.G."/>
            <person name="Bhattacharyya A."/>
            <person name="Campbell J.W."/>
            <person name="Gunsalus R.P."/>
        </authorList>
    </citation>
    <scope>NUCLEOTIDE SEQUENCE [LARGE SCALE GENOMIC DNA]</scope>
    <source>
        <strain evidence="1 2">SB</strain>
    </source>
</reference>
<sequence length="278" mass="31439">MKPDKLIILDYSGTLSLQAVLFGRQESLQAALEQSGLSRLGVTPSLFWNEIVNPTWREGSTTRVGYKRVMIKRLRKRAAFRHPGATPLTGAGLEKAVADFVDAYLAASRMEKSWRSILRILADRRDVCTIIATDHYAEATPAILNFLAEWNIPALPAEKAFSSRRPAVIIVANSADLGMHKTTPYFWLTLKSGLELQNLREILLLDDFGYNEQAGDAYGEKTCVEIRQEQTSRLLRDVFSAKLDVFPFFLDRRNNPEAYERLMIQVGLCIDRFLGKKI</sequence>
<keyword evidence="2" id="KW-1185">Reference proteome</keyword>
<dbReference type="EMBL" id="CP000252">
    <property type="protein sequence ID" value="ABC78588.1"/>
    <property type="molecule type" value="Genomic_DNA"/>
</dbReference>
<dbReference type="InParanoid" id="Q2LWY0"/>
<protein>
    <submittedName>
        <fullName evidence="1">Hypothetical cytosolic protein</fullName>
    </submittedName>
</protein>
<organism evidence="1 2">
    <name type="scientific">Syntrophus aciditrophicus (strain SB)</name>
    <dbReference type="NCBI Taxonomy" id="56780"/>
    <lineage>
        <taxon>Bacteria</taxon>
        <taxon>Pseudomonadati</taxon>
        <taxon>Thermodesulfobacteriota</taxon>
        <taxon>Syntrophia</taxon>
        <taxon>Syntrophales</taxon>
        <taxon>Syntrophaceae</taxon>
        <taxon>Syntrophus</taxon>
    </lineage>
</organism>
<evidence type="ECO:0000313" key="2">
    <source>
        <dbReference type="Proteomes" id="UP000001933"/>
    </source>
</evidence>
<dbReference type="eggNOG" id="COG1011">
    <property type="taxonomic scope" value="Bacteria"/>
</dbReference>
<dbReference type="RefSeq" id="WP_011418607.1">
    <property type="nucleotide sequence ID" value="NC_007759.1"/>
</dbReference>